<sequence>MPQLLVFESIANLKKWSFSDRCAYMIMASPYTCQTKLCRISGLATDPDCTELYNLYNLYKAELVKHWDSQPERSYPSSIFHRASLNPEDGISDYVETLKNILS</sequence>
<dbReference type="EMBL" id="JWZT01003367">
    <property type="protein sequence ID" value="KII66971.1"/>
    <property type="molecule type" value="Genomic_DNA"/>
</dbReference>
<gene>
    <name evidence="1" type="ORF">RF11_03632</name>
</gene>
<evidence type="ECO:0000313" key="1">
    <source>
        <dbReference type="EMBL" id="KII66971.1"/>
    </source>
</evidence>
<protein>
    <submittedName>
        <fullName evidence="1">Uncharacterized protein</fullName>
    </submittedName>
</protein>
<accession>A0A0C2MIR4</accession>
<organism evidence="1 2">
    <name type="scientific">Thelohanellus kitauei</name>
    <name type="common">Myxosporean</name>
    <dbReference type="NCBI Taxonomy" id="669202"/>
    <lineage>
        <taxon>Eukaryota</taxon>
        <taxon>Metazoa</taxon>
        <taxon>Cnidaria</taxon>
        <taxon>Myxozoa</taxon>
        <taxon>Myxosporea</taxon>
        <taxon>Bivalvulida</taxon>
        <taxon>Platysporina</taxon>
        <taxon>Myxobolidae</taxon>
        <taxon>Thelohanellus</taxon>
    </lineage>
</organism>
<name>A0A0C2MIR4_THEKT</name>
<evidence type="ECO:0000313" key="2">
    <source>
        <dbReference type="Proteomes" id="UP000031668"/>
    </source>
</evidence>
<dbReference type="AlphaFoldDB" id="A0A0C2MIR4"/>
<comment type="caution">
    <text evidence="1">The sequence shown here is derived from an EMBL/GenBank/DDBJ whole genome shotgun (WGS) entry which is preliminary data.</text>
</comment>
<proteinExistence type="predicted"/>
<reference evidence="1 2" key="1">
    <citation type="journal article" date="2014" name="Genome Biol. Evol.">
        <title>The genome of the myxosporean Thelohanellus kitauei shows adaptations to nutrient acquisition within its fish host.</title>
        <authorList>
            <person name="Yang Y."/>
            <person name="Xiong J."/>
            <person name="Zhou Z."/>
            <person name="Huo F."/>
            <person name="Miao W."/>
            <person name="Ran C."/>
            <person name="Liu Y."/>
            <person name="Zhang J."/>
            <person name="Feng J."/>
            <person name="Wang M."/>
            <person name="Wang M."/>
            <person name="Wang L."/>
            <person name="Yao B."/>
        </authorList>
    </citation>
    <scope>NUCLEOTIDE SEQUENCE [LARGE SCALE GENOMIC DNA]</scope>
    <source>
        <strain evidence="1">Wuqing</strain>
    </source>
</reference>
<keyword evidence="2" id="KW-1185">Reference proteome</keyword>
<dbReference type="Proteomes" id="UP000031668">
    <property type="component" value="Unassembled WGS sequence"/>
</dbReference>